<comment type="caution">
    <text evidence="1">The sequence shown here is derived from an EMBL/GenBank/DDBJ whole genome shotgun (WGS) entry which is preliminary data.</text>
</comment>
<name>A0ACB9X9J0_CHAAC</name>
<feature type="non-terminal residue" evidence="1">
    <location>
        <position position="64"/>
    </location>
</feature>
<feature type="non-terminal residue" evidence="1">
    <location>
        <position position="1"/>
    </location>
</feature>
<evidence type="ECO:0000313" key="2">
    <source>
        <dbReference type="Proteomes" id="UP001057452"/>
    </source>
</evidence>
<dbReference type="EMBL" id="CM043792">
    <property type="protein sequence ID" value="KAI4822644.1"/>
    <property type="molecule type" value="Genomic_DNA"/>
</dbReference>
<organism evidence="1 2">
    <name type="scientific">Chaenocephalus aceratus</name>
    <name type="common">Blackfin icefish</name>
    <name type="synonym">Chaenichthys aceratus</name>
    <dbReference type="NCBI Taxonomy" id="36190"/>
    <lineage>
        <taxon>Eukaryota</taxon>
        <taxon>Metazoa</taxon>
        <taxon>Chordata</taxon>
        <taxon>Craniata</taxon>
        <taxon>Vertebrata</taxon>
        <taxon>Euteleostomi</taxon>
        <taxon>Actinopterygii</taxon>
        <taxon>Neopterygii</taxon>
        <taxon>Teleostei</taxon>
        <taxon>Neoteleostei</taxon>
        <taxon>Acanthomorphata</taxon>
        <taxon>Eupercaria</taxon>
        <taxon>Perciformes</taxon>
        <taxon>Notothenioidei</taxon>
        <taxon>Channichthyidae</taxon>
        <taxon>Chaenocephalus</taxon>
    </lineage>
</organism>
<gene>
    <name evidence="1" type="ORF">KUCAC02_008176</name>
</gene>
<keyword evidence="2" id="KW-1185">Reference proteome</keyword>
<protein>
    <submittedName>
        <fullName evidence="1">Uncharacterized protein</fullName>
    </submittedName>
</protein>
<accession>A0ACB9X9J0</accession>
<dbReference type="Proteomes" id="UP001057452">
    <property type="component" value="Chromosome 8"/>
</dbReference>
<evidence type="ECO:0000313" key="1">
    <source>
        <dbReference type="EMBL" id="KAI4822644.1"/>
    </source>
</evidence>
<sequence length="64" mass="7233">VSIVELVVTMTSGEDRNKLRDSLVQRQIQSDSIVMIDTVRKRRRGEEERRKRLCSATGSTADGV</sequence>
<proteinExistence type="predicted"/>
<reference evidence="1" key="1">
    <citation type="submission" date="2022-05" db="EMBL/GenBank/DDBJ databases">
        <title>Chromosome-level genome of Chaenocephalus aceratus.</title>
        <authorList>
            <person name="Park H."/>
        </authorList>
    </citation>
    <scope>NUCLEOTIDE SEQUENCE</scope>
    <source>
        <strain evidence="1">KU_202001</strain>
    </source>
</reference>